<dbReference type="InterPro" id="IPR012337">
    <property type="entry name" value="RNaseH-like_sf"/>
</dbReference>
<dbReference type="SUPFAM" id="SSF47807">
    <property type="entry name" value="5' to 3' exonuclease, C-terminal subdomain"/>
    <property type="match status" value="1"/>
</dbReference>
<keyword evidence="10 16" id="KW-0269">Exonuclease</keyword>
<dbReference type="Pfam" id="PF01612">
    <property type="entry name" value="DNA_pol_A_exo1"/>
    <property type="match status" value="1"/>
</dbReference>
<dbReference type="KEGG" id="blq:L21SP5_01994"/>
<dbReference type="OrthoDB" id="9806424at2"/>
<dbReference type="FunFam" id="3.40.50.1010:FF:000001">
    <property type="entry name" value="DNA polymerase I"/>
    <property type="match status" value="1"/>
</dbReference>
<dbReference type="CDD" id="cd06139">
    <property type="entry name" value="DNA_polA_I_Ecoli_like_exo"/>
    <property type="match status" value="1"/>
</dbReference>
<dbReference type="InterPro" id="IPR020046">
    <property type="entry name" value="5-3_exonucl_a-hlix_arch_N"/>
</dbReference>
<dbReference type="GO" id="GO:0006261">
    <property type="term" value="P:DNA-templated DNA replication"/>
    <property type="evidence" value="ECO:0007669"/>
    <property type="project" value="UniProtKB-UniRule"/>
</dbReference>
<dbReference type="SUPFAM" id="SSF56672">
    <property type="entry name" value="DNA/RNA polymerases"/>
    <property type="match status" value="1"/>
</dbReference>
<dbReference type="CDD" id="cd09859">
    <property type="entry name" value="PIN_53EXO"/>
    <property type="match status" value="1"/>
</dbReference>
<evidence type="ECO:0000256" key="12">
    <source>
        <dbReference type="ARBA" id="ARBA00023125"/>
    </source>
</evidence>
<dbReference type="InterPro" id="IPR002421">
    <property type="entry name" value="5-3_exonuclease"/>
</dbReference>
<dbReference type="SUPFAM" id="SSF88723">
    <property type="entry name" value="PIN domain-like"/>
    <property type="match status" value="1"/>
</dbReference>
<keyword evidence="13 16" id="KW-0234">DNA repair</keyword>
<evidence type="ECO:0000256" key="4">
    <source>
        <dbReference type="ARBA" id="ARBA00022679"/>
    </source>
</evidence>
<keyword evidence="11 16" id="KW-0239">DNA-directed DNA polymerase</keyword>
<feature type="domain" description="5'-3' exonuclease" evidence="19">
    <location>
        <begin position="2"/>
        <end position="265"/>
    </location>
</feature>
<dbReference type="InterPro" id="IPR036397">
    <property type="entry name" value="RNaseH_sf"/>
</dbReference>
<dbReference type="EC" id="2.7.7.7" evidence="2 15"/>
<evidence type="ECO:0000256" key="5">
    <source>
        <dbReference type="ARBA" id="ARBA00022695"/>
    </source>
</evidence>
<evidence type="ECO:0000256" key="2">
    <source>
        <dbReference type="ARBA" id="ARBA00012417"/>
    </source>
</evidence>
<dbReference type="GO" id="GO:0008408">
    <property type="term" value="F:3'-5' exonuclease activity"/>
    <property type="evidence" value="ECO:0007669"/>
    <property type="project" value="UniProtKB-UniRule"/>
</dbReference>
<dbReference type="FunFam" id="1.10.150.20:FF:000003">
    <property type="entry name" value="DNA polymerase I"/>
    <property type="match status" value="1"/>
</dbReference>
<dbReference type="PANTHER" id="PTHR10133">
    <property type="entry name" value="DNA POLYMERASE I"/>
    <property type="match status" value="1"/>
</dbReference>
<dbReference type="InterPro" id="IPR029060">
    <property type="entry name" value="PIN-like_dom_sf"/>
</dbReference>
<dbReference type="CDD" id="cd09898">
    <property type="entry name" value="H3TH_53EXO"/>
    <property type="match status" value="1"/>
</dbReference>
<comment type="catalytic activity">
    <reaction evidence="14 16">
        <text>DNA(n) + a 2'-deoxyribonucleoside 5'-triphosphate = DNA(n+1) + diphosphate</text>
        <dbReference type="Rhea" id="RHEA:22508"/>
        <dbReference type="Rhea" id="RHEA-COMP:17339"/>
        <dbReference type="Rhea" id="RHEA-COMP:17340"/>
        <dbReference type="ChEBI" id="CHEBI:33019"/>
        <dbReference type="ChEBI" id="CHEBI:61560"/>
        <dbReference type="ChEBI" id="CHEBI:173112"/>
        <dbReference type="EC" id="2.7.7.7"/>
    </reaction>
</comment>
<dbReference type="Proteomes" id="UP000064893">
    <property type="component" value="Chromosome"/>
</dbReference>
<feature type="coiled-coil region" evidence="17">
    <location>
        <begin position="537"/>
        <end position="564"/>
    </location>
</feature>
<gene>
    <name evidence="16 21" type="primary">polA</name>
    <name evidence="21" type="ORF">L21SP5_01994</name>
</gene>
<comment type="function">
    <text evidence="16">In addition to polymerase activity, this DNA polymerase exhibits 3'-5' and 5'-3' exonuclease activity.</text>
</comment>
<evidence type="ECO:0000259" key="19">
    <source>
        <dbReference type="SMART" id="SM00475"/>
    </source>
</evidence>
<keyword evidence="7" id="KW-0540">Nuclease</keyword>
<evidence type="ECO:0000256" key="1">
    <source>
        <dbReference type="ARBA" id="ARBA00007705"/>
    </source>
</evidence>
<dbReference type="InterPro" id="IPR002298">
    <property type="entry name" value="DNA_polymerase_A"/>
</dbReference>
<dbReference type="SMART" id="SM00279">
    <property type="entry name" value="HhH2"/>
    <property type="match status" value="1"/>
</dbReference>
<dbReference type="InterPro" id="IPR008918">
    <property type="entry name" value="HhH2"/>
</dbReference>
<dbReference type="PATRIC" id="fig|1307839.3.peg.2109"/>
<dbReference type="Pfam" id="PF01367">
    <property type="entry name" value="5_3_exonuc"/>
    <property type="match status" value="1"/>
</dbReference>
<evidence type="ECO:0000256" key="11">
    <source>
        <dbReference type="ARBA" id="ARBA00022932"/>
    </source>
</evidence>
<dbReference type="SUPFAM" id="SSF53098">
    <property type="entry name" value="Ribonuclease H-like"/>
    <property type="match status" value="1"/>
</dbReference>
<dbReference type="Pfam" id="PF02739">
    <property type="entry name" value="5_3_exonuc_N"/>
    <property type="match status" value="1"/>
</dbReference>
<dbReference type="GO" id="GO:0003887">
    <property type="term" value="F:DNA-directed DNA polymerase activity"/>
    <property type="evidence" value="ECO:0007669"/>
    <property type="project" value="UniProtKB-UniRule"/>
</dbReference>
<keyword evidence="9 16" id="KW-0378">Hydrolase</keyword>
<accession>A0A0S2I022</accession>
<dbReference type="PROSITE" id="PS00447">
    <property type="entry name" value="DNA_POLYMERASE_A"/>
    <property type="match status" value="1"/>
</dbReference>
<evidence type="ECO:0000256" key="15">
    <source>
        <dbReference type="NCBIfam" id="TIGR00593"/>
    </source>
</evidence>
<evidence type="ECO:0000313" key="21">
    <source>
        <dbReference type="EMBL" id="ALO15633.1"/>
    </source>
</evidence>
<dbReference type="NCBIfam" id="TIGR00593">
    <property type="entry name" value="pola"/>
    <property type="match status" value="1"/>
</dbReference>
<protein>
    <recommendedName>
        <fullName evidence="3 15">DNA polymerase I</fullName>
        <ecNumber evidence="2 15">2.7.7.7</ecNumber>
    </recommendedName>
</protein>
<dbReference type="Pfam" id="PF00476">
    <property type="entry name" value="DNA_pol_A"/>
    <property type="match status" value="1"/>
</dbReference>
<organism evidence="21 22">
    <name type="scientific">Salinivirga cyanobacteriivorans</name>
    <dbReference type="NCBI Taxonomy" id="1307839"/>
    <lineage>
        <taxon>Bacteria</taxon>
        <taxon>Pseudomonadati</taxon>
        <taxon>Bacteroidota</taxon>
        <taxon>Bacteroidia</taxon>
        <taxon>Bacteroidales</taxon>
        <taxon>Salinivirgaceae</taxon>
        <taxon>Salinivirga</taxon>
    </lineage>
</organism>
<keyword evidence="12 16" id="KW-0238">DNA-binding</keyword>
<dbReference type="FunFam" id="1.20.1060.10:FF:000001">
    <property type="entry name" value="DNA polymerase I"/>
    <property type="match status" value="1"/>
</dbReference>
<evidence type="ECO:0000259" key="18">
    <source>
        <dbReference type="SMART" id="SM00474"/>
    </source>
</evidence>
<dbReference type="SMART" id="SM00474">
    <property type="entry name" value="35EXOc"/>
    <property type="match status" value="1"/>
</dbReference>
<dbReference type="GO" id="GO:0003677">
    <property type="term" value="F:DNA binding"/>
    <property type="evidence" value="ECO:0007669"/>
    <property type="project" value="UniProtKB-UniRule"/>
</dbReference>
<dbReference type="GO" id="GO:0006302">
    <property type="term" value="P:double-strand break repair"/>
    <property type="evidence" value="ECO:0007669"/>
    <property type="project" value="TreeGrafter"/>
</dbReference>
<dbReference type="NCBIfam" id="NF004397">
    <property type="entry name" value="PRK05755.1"/>
    <property type="match status" value="1"/>
</dbReference>
<evidence type="ECO:0000259" key="20">
    <source>
        <dbReference type="SMART" id="SM00482"/>
    </source>
</evidence>
<dbReference type="AlphaFoldDB" id="A0A0S2I022"/>
<keyword evidence="6 16" id="KW-0235">DNA replication</keyword>
<dbReference type="Gene3D" id="3.30.420.10">
    <property type="entry name" value="Ribonuclease H-like superfamily/Ribonuclease H"/>
    <property type="match status" value="1"/>
</dbReference>
<evidence type="ECO:0000256" key="16">
    <source>
        <dbReference type="RuleBase" id="RU004460"/>
    </source>
</evidence>
<keyword evidence="17" id="KW-0175">Coiled coil</keyword>
<dbReference type="InterPro" id="IPR020045">
    <property type="entry name" value="DNA_polI_H3TH"/>
</dbReference>
<comment type="similarity">
    <text evidence="1 16">Belongs to the DNA polymerase type-A family.</text>
</comment>
<evidence type="ECO:0000313" key="22">
    <source>
        <dbReference type="Proteomes" id="UP000064893"/>
    </source>
</evidence>
<proteinExistence type="inferred from homology"/>
<dbReference type="EMBL" id="CP013118">
    <property type="protein sequence ID" value="ALO15633.1"/>
    <property type="molecule type" value="Genomic_DNA"/>
</dbReference>
<dbReference type="InterPro" id="IPR043502">
    <property type="entry name" value="DNA/RNA_pol_sf"/>
</dbReference>
<dbReference type="InterPro" id="IPR036279">
    <property type="entry name" value="5-3_exonuclease_C_sf"/>
</dbReference>
<evidence type="ECO:0000256" key="14">
    <source>
        <dbReference type="ARBA" id="ARBA00049244"/>
    </source>
</evidence>
<dbReference type="Gene3D" id="1.20.1060.10">
    <property type="entry name" value="Taq DNA Polymerase, Chain T, domain 4"/>
    <property type="match status" value="1"/>
</dbReference>
<dbReference type="FunFam" id="1.10.150.20:FF:000002">
    <property type="entry name" value="DNA polymerase I"/>
    <property type="match status" value="1"/>
</dbReference>
<dbReference type="RefSeq" id="WP_057953073.1">
    <property type="nucleotide sequence ID" value="NZ_CP013118.1"/>
</dbReference>
<dbReference type="PRINTS" id="PR00868">
    <property type="entry name" value="DNAPOLI"/>
</dbReference>
<dbReference type="SMART" id="SM00482">
    <property type="entry name" value="POLAc"/>
    <property type="match status" value="1"/>
</dbReference>
<dbReference type="Gene3D" id="3.40.50.1010">
    <property type="entry name" value="5'-nuclease"/>
    <property type="match status" value="1"/>
</dbReference>
<keyword evidence="4 16" id="KW-0808">Transferase</keyword>
<feature type="domain" description="3'-5' exonuclease" evidence="18">
    <location>
        <begin position="325"/>
        <end position="506"/>
    </location>
</feature>
<evidence type="ECO:0000256" key="6">
    <source>
        <dbReference type="ARBA" id="ARBA00022705"/>
    </source>
</evidence>
<dbReference type="GO" id="GO:0008409">
    <property type="term" value="F:5'-3' exonuclease activity"/>
    <property type="evidence" value="ECO:0007669"/>
    <property type="project" value="UniProtKB-UniRule"/>
</dbReference>
<keyword evidence="8 16" id="KW-0227">DNA damage</keyword>
<dbReference type="Gene3D" id="3.30.70.370">
    <property type="match status" value="1"/>
</dbReference>
<evidence type="ECO:0000256" key="3">
    <source>
        <dbReference type="ARBA" id="ARBA00020311"/>
    </source>
</evidence>
<dbReference type="CDD" id="cd08637">
    <property type="entry name" value="DNA_pol_A_pol_I_C"/>
    <property type="match status" value="1"/>
</dbReference>
<dbReference type="Gene3D" id="1.10.150.20">
    <property type="entry name" value="5' to 3' exonuclease, C-terminal subdomain"/>
    <property type="match status" value="2"/>
</dbReference>
<evidence type="ECO:0000256" key="8">
    <source>
        <dbReference type="ARBA" id="ARBA00022763"/>
    </source>
</evidence>
<dbReference type="STRING" id="1307839.L21SP5_01994"/>
<evidence type="ECO:0000256" key="10">
    <source>
        <dbReference type="ARBA" id="ARBA00022839"/>
    </source>
</evidence>
<dbReference type="SMART" id="SM00475">
    <property type="entry name" value="53EXOc"/>
    <property type="match status" value="1"/>
</dbReference>
<name>A0A0S2I022_9BACT</name>
<evidence type="ECO:0000256" key="17">
    <source>
        <dbReference type="SAM" id="Coils"/>
    </source>
</evidence>
<reference evidence="21 22" key="1">
    <citation type="submission" date="2015-11" db="EMBL/GenBank/DDBJ databases">
        <title>Description and complete genome sequence of a novel strain predominating in hypersaline microbial mats and representing a new family of the Bacteriodetes phylum.</title>
        <authorList>
            <person name="Spring S."/>
            <person name="Bunk B."/>
            <person name="Sproer C."/>
            <person name="Klenk H.-P."/>
        </authorList>
    </citation>
    <scope>NUCLEOTIDE SEQUENCE [LARGE SCALE GENOMIC DNA]</scope>
    <source>
        <strain evidence="21 22">L21-Spi-D4</strain>
    </source>
</reference>
<keyword evidence="22" id="KW-1185">Reference proteome</keyword>
<keyword evidence="5 16" id="KW-0548">Nucleotidyltransferase</keyword>
<dbReference type="InterPro" id="IPR018320">
    <property type="entry name" value="DNA_polymerase_1"/>
</dbReference>
<evidence type="ECO:0000256" key="13">
    <source>
        <dbReference type="ARBA" id="ARBA00023204"/>
    </source>
</evidence>
<feature type="domain" description="DNA-directed DNA polymerase family A palm" evidence="20">
    <location>
        <begin position="675"/>
        <end position="882"/>
    </location>
</feature>
<dbReference type="InterPro" id="IPR002562">
    <property type="entry name" value="3'-5'_exonuclease_dom"/>
</dbReference>
<sequence length="918" mass="104514">MAKPKLFLLDAYALIYRSYFAFIKNPRVNSKGMNTSAAFGFMNVLTELLNKENPDHVAVVFDVSAPTFRHEMYKEYKANREEMPEELRSNIPYIRELIKAMNIPIIEQKGYEADDVIGTLAKKLEPNGVEVFMMTPDKDYGQLVSDGIKMYKPKRFGQGIDILGINEINEKYGLERPEQLIDVMALWGDSSDNIPGAPGIGEKTAKKLIGQYGSVEELYAHIDELKGKQKEKLIENKDQVMLSKKLVTINTEVPIEQDYSDLERKEINEEALEKIFNELEFRNLKKRLMPDRAAQNDTQGSLFDMSETKVETDDFENIQTVETDYKLIISKKETEEFAELLSQQTAFCFDTETTSAEPLKANLVGMSFSWKKGSAYYVSIKGNELKENEIVNLFKPILEDDSKNIIAQNAKYDMLVMRQFDISLGNNLFDTMIAHYLIQPELPHNIDSIAERYLNYKKVTTESLIGKKGKGQMSMGQLNPEKVKDYACEDADITWQLKPLLEKQLKDFKLDRLFNEVEMPLIHVLADMEYYGVTIDSNALKNIAAQLRNELIALEQKIHEYAGMEFNIASPKQLGEVLFEKLKITDKPKRTKTKQYATGEDVLEKLADKHEIVPAILEFRGLSKLLNTYVEALPKLVNDKTGRIHTSYNQAVTSTGRLSSTNPNLQNIPIRDEKGKIIRKAFIPRDDEHVLLAADYSQIELRIMAHLSQDEAMLEAFKNDEDIHLSTAAKLFKLKPEDVTREQRGQAKGVNFGIIYGISAFGLSQNTGMSNKDAKQLIDNYFETYPNVKAFMDKSIATAREKGYAETLMGRKRFLPDINSNNRTVRSAAERNAINAPIQGSSADMIKVAMVRINRALKEKQLKSRMIMQVHDEVIVDTHKNEVDEVKSIVLEAMENAISLKVKMKVDLNTGNDWLEAH</sequence>
<evidence type="ECO:0000256" key="7">
    <source>
        <dbReference type="ARBA" id="ARBA00022722"/>
    </source>
</evidence>
<evidence type="ECO:0000256" key="9">
    <source>
        <dbReference type="ARBA" id="ARBA00022801"/>
    </source>
</evidence>
<dbReference type="InterPro" id="IPR001098">
    <property type="entry name" value="DNA-dir_DNA_pol_A_palm_dom"/>
</dbReference>
<dbReference type="InterPro" id="IPR019760">
    <property type="entry name" value="DNA-dir_DNA_pol_A_CS"/>
</dbReference>
<dbReference type="PANTHER" id="PTHR10133:SF27">
    <property type="entry name" value="DNA POLYMERASE NU"/>
    <property type="match status" value="1"/>
</dbReference>